<dbReference type="GO" id="GO:0005886">
    <property type="term" value="C:plasma membrane"/>
    <property type="evidence" value="ECO:0007669"/>
    <property type="project" value="TreeGrafter"/>
</dbReference>
<reference evidence="7" key="1">
    <citation type="submission" date="2018-08" db="EMBL/GenBank/DDBJ databases">
        <authorList>
            <consortium name="GenomeTrakr network: Whole genome sequencing for foodborne pathogen traceback"/>
        </authorList>
    </citation>
    <scope>NUCLEOTIDE SEQUENCE [LARGE SCALE GENOMIC DNA]</scope>
    <source>
        <strain evidence="7">FMA0132</strain>
    </source>
</reference>
<evidence type="ECO:0000256" key="5">
    <source>
        <dbReference type="ARBA" id="ARBA00023136"/>
    </source>
</evidence>
<feature type="transmembrane region" description="Helical" evidence="6">
    <location>
        <begin position="50"/>
        <end position="75"/>
    </location>
</feature>
<feature type="transmembrane region" description="Helical" evidence="6">
    <location>
        <begin position="374"/>
        <end position="393"/>
    </location>
</feature>
<protein>
    <submittedName>
        <fullName evidence="7">NCS1 family nucleobase:cation symporter-1</fullName>
    </submittedName>
</protein>
<dbReference type="PANTHER" id="PTHR30618:SF6">
    <property type="entry name" value="NCS1 FAMILY NUCLEOBASE:CATION SYMPORTER-1"/>
    <property type="match status" value="1"/>
</dbReference>
<feature type="transmembrane region" description="Helical" evidence="6">
    <location>
        <begin position="345"/>
        <end position="362"/>
    </location>
</feature>
<evidence type="ECO:0000256" key="1">
    <source>
        <dbReference type="ARBA" id="ARBA00004141"/>
    </source>
</evidence>
<keyword evidence="4 6" id="KW-1133">Transmembrane helix</keyword>
<gene>
    <name evidence="7" type="ORF">EL06_24305</name>
</gene>
<dbReference type="InterPro" id="IPR001248">
    <property type="entry name" value="Pur-cyt_permease"/>
</dbReference>
<feature type="transmembrane region" description="Helical" evidence="6">
    <location>
        <begin position="219"/>
        <end position="241"/>
    </location>
</feature>
<dbReference type="Gene3D" id="1.10.4160.10">
    <property type="entry name" value="Hydantoin permease"/>
    <property type="match status" value="1"/>
</dbReference>
<feature type="transmembrane region" description="Helical" evidence="6">
    <location>
        <begin position="96"/>
        <end position="119"/>
    </location>
</feature>
<evidence type="ECO:0000256" key="6">
    <source>
        <dbReference type="SAM" id="Phobius"/>
    </source>
</evidence>
<keyword evidence="3 6" id="KW-0812">Transmembrane</keyword>
<feature type="transmembrane region" description="Helical" evidence="6">
    <location>
        <begin position="418"/>
        <end position="439"/>
    </location>
</feature>
<dbReference type="InterPro" id="IPR045225">
    <property type="entry name" value="Uracil/uridine/allantoin_perm"/>
</dbReference>
<comment type="caution">
    <text evidence="7">The sequence shown here is derived from an EMBL/GenBank/DDBJ whole genome shotgun (WGS) entry which is preliminary data.</text>
</comment>
<dbReference type="PANTHER" id="PTHR30618">
    <property type="entry name" value="NCS1 FAMILY PURINE/PYRIMIDINE TRANSPORTER"/>
    <property type="match status" value="1"/>
</dbReference>
<dbReference type="AlphaFoldDB" id="A0A6C8Y6B4"/>
<dbReference type="Pfam" id="PF02133">
    <property type="entry name" value="Transp_cyt_pur"/>
    <property type="match status" value="1"/>
</dbReference>
<evidence type="ECO:0000256" key="4">
    <source>
        <dbReference type="ARBA" id="ARBA00022989"/>
    </source>
</evidence>
<feature type="transmembrane region" description="Helical" evidence="6">
    <location>
        <begin position="262"/>
        <end position="285"/>
    </location>
</feature>
<feature type="transmembrane region" description="Helical" evidence="6">
    <location>
        <begin position="305"/>
        <end position="324"/>
    </location>
</feature>
<comment type="similarity">
    <text evidence="2">Belongs to the purine-cytosine permease (2.A.39) family.</text>
</comment>
<accession>A0A6C8Y6B4</accession>
<proteinExistence type="inferred from homology"/>
<name>A0A6C8Y6B4_SALDZ</name>
<sequence>MRWTIMKYSSRLANQDLIPVENQNWSWYSMFCFWMTSVHSLVVYSTVISFFIFGLSVAGILAGLLTGMLLTLFMSNMAGRPGQKSGVPYSVVCRQAFGINGALLPSIIRGIIAMCWYGIQTFLLSKALMITGIKFFPEPERLTHHSFMGQSTLGWYCFMSMWAIQLIIFQCGMNVVKKFINFAGPAVYIVMLLLVWFIINKIGYHNLSFAIKTTNYSFYQYVAKILSIMTLLISFFIPQILTFADFSRYCQSYSHLKWGNILGLPVNFIIFTLITMTIVAGTYTITGKVIDDPLETVSIINNQVALATGILTILIATVGVNIVANFVSASFDFSNIYPGKISSRTGGLVAATGAILITPWNLYNSDVIHYTLDILSIFVSPLYGILIVDFFIINKRSIAVESLFDDSSSGRYYFNHGINYRAVFTLLISVAIGIMVMFTPFLNEASDYNCLIGIFSGGGIYYVTCRHLIHKK</sequence>
<evidence type="ECO:0000256" key="2">
    <source>
        <dbReference type="ARBA" id="ARBA00008974"/>
    </source>
</evidence>
<feature type="transmembrane region" description="Helical" evidence="6">
    <location>
        <begin position="179"/>
        <end position="199"/>
    </location>
</feature>
<dbReference type="EMBL" id="RSHK01000035">
    <property type="protein sequence ID" value="MIE72433.1"/>
    <property type="molecule type" value="Genomic_DNA"/>
</dbReference>
<feature type="transmembrane region" description="Helical" evidence="6">
    <location>
        <begin position="451"/>
        <end position="469"/>
    </location>
</feature>
<organism evidence="7">
    <name type="scientific">Salmonella diarizonae</name>
    <dbReference type="NCBI Taxonomy" id="59204"/>
    <lineage>
        <taxon>Bacteria</taxon>
        <taxon>Pseudomonadati</taxon>
        <taxon>Pseudomonadota</taxon>
        <taxon>Gammaproteobacteria</taxon>
        <taxon>Enterobacterales</taxon>
        <taxon>Enterobacteriaceae</taxon>
        <taxon>Salmonella</taxon>
    </lineage>
</organism>
<keyword evidence="5 6" id="KW-0472">Membrane</keyword>
<dbReference type="Proteomes" id="UP000885362">
    <property type="component" value="Unassembled WGS sequence"/>
</dbReference>
<feature type="transmembrane region" description="Helical" evidence="6">
    <location>
        <begin position="153"/>
        <end position="172"/>
    </location>
</feature>
<feature type="transmembrane region" description="Helical" evidence="6">
    <location>
        <begin position="25"/>
        <end position="44"/>
    </location>
</feature>
<dbReference type="CDD" id="cd11555">
    <property type="entry name" value="SLC-NCS1sbd_u1"/>
    <property type="match status" value="1"/>
</dbReference>
<evidence type="ECO:0000313" key="7">
    <source>
        <dbReference type="EMBL" id="MIE72433.1"/>
    </source>
</evidence>
<dbReference type="GO" id="GO:0015205">
    <property type="term" value="F:nucleobase transmembrane transporter activity"/>
    <property type="evidence" value="ECO:0007669"/>
    <property type="project" value="TreeGrafter"/>
</dbReference>
<evidence type="ECO:0000256" key="3">
    <source>
        <dbReference type="ARBA" id="ARBA00022692"/>
    </source>
</evidence>
<comment type="subcellular location">
    <subcellularLocation>
        <location evidence="1">Membrane</location>
        <topology evidence="1">Multi-pass membrane protein</topology>
    </subcellularLocation>
</comment>